<sequence>MSPNPRDVENARIDAPGVPTEEGIDTASIEDDLEQEPEEKPNRTDGADGTDGA</sequence>
<feature type="region of interest" description="Disordered" evidence="1">
    <location>
        <begin position="1"/>
        <end position="53"/>
    </location>
</feature>
<keyword evidence="3" id="KW-1185">Reference proteome</keyword>
<dbReference type="EMBL" id="JBHMDG010000022">
    <property type="protein sequence ID" value="MFB9314569.1"/>
    <property type="molecule type" value="Genomic_DNA"/>
</dbReference>
<organism evidence="2 3">
    <name type="scientific">Nocardioides plantarum</name>
    <dbReference type="NCBI Taxonomy" id="29299"/>
    <lineage>
        <taxon>Bacteria</taxon>
        <taxon>Bacillati</taxon>
        <taxon>Actinomycetota</taxon>
        <taxon>Actinomycetes</taxon>
        <taxon>Propionibacteriales</taxon>
        <taxon>Nocardioidaceae</taxon>
        <taxon>Nocardioides</taxon>
    </lineage>
</organism>
<gene>
    <name evidence="2" type="ORF">ACFFRI_16045</name>
</gene>
<evidence type="ECO:0000313" key="3">
    <source>
        <dbReference type="Proteomes" id="UP001589750"/>
    </source>
</evidence>
<dbReference type="RefSeq" id="WP_170215475.1">
    <property type="nucleotide sequence ID" value="NZ_JBHMDG010000022.1"/>
</dbReference>
<feature type="compositionally biased region" description="Basic and acidic residues" evidence="1">
    <location>
        <begin position="1"/>
        <end position="12"/>
    </location>
</feature>
<reference evidence="2 3" key="1">
    <citation type="submission" date="2024-09" db="EMBL/GenBank/DDBJ databases">
        <authorList>
            <person name="Sun Q."/>
            <person name="Mori K."/>
        </authorList>
    </citation>
    <scope>NUCLEOTIDE SEQUENCE [LARGE SCALE GENOMIC DNA]</scope>
    <source>
        <strain evidence="2 3">JCM 9626</strain>
    </source>
</reference>
<evidence type="ECO:0000313" key="2">
    <source>
        <dbReference type="EMBL" id="MFB9314569.1"/>
    </source>
</evidence>
<evidence type="ECO:0000256" key="1">
    <source>
        <dbReference type="SAM" id="MobiDB-lite"/>
    </source>
</evidence>
<name>A0ABV5KCU4_9ACTN</name>
<accession>A0ABV5KCU4</accession>
<protein>
    <submittedName>
        <fullName evidence="2">Uncharacterized protein</fullName>
    </submittedName>
</protein>
<comment type="caution">
    <text evidence="2">The sequence shown here is derived from an EMBL/GenBank/DDBJ whole genome shotgun (WGS) entry which is preliminary data.</text>
</comment>
<dbReference type="Proteomes" id="UP001589750">
    <property type="component" value="Unassembled WGS sequence"/>
</dbReference>
<feature type="compositionally biased region" description="Acidic residues" evidence="1">
    <location>
        <begin position="22"/>
        <end position="37"/>
    </location>
</feature>
<proteinExistence type="predicted"/>